<feature type="domain" description="SsuA/THI5-like" evidence="5">
    <location>
        <begin position="55"/>
        <end position="256"/>
    </location>
</feature>
<dbReference type="Proteomes" id="UP000471120">
    <property type="component" value="Unassembled WGS sequence"/>
</dbReference>
<comment type="similarity">
    <text evidence="2">Belongs to the bacterial solute-binding protein SsuA/TauA family.</text>
</comment>
<dbReference type="GO" id="GO:0042597">
    <property type="term" value="C:periplasmic space"/>
    <property type="evidence" value="ECO:0007669"/>
    <property type="project" value="UniProtKB-SubCell"/>
</dbReference>
<name>A0A6P2CD37_9NOCA</name>
<comment type="caution">
    <text evidence="6">The sequence shown here is derived from an EMBL/GenBank/DDBJ whole genome shotgun (WGS) entry which is preliminary data.</text>
</comment>
<feature type="chain" id="PRO_5039300914" evidence="4">
    <location>
        <begin position="24"/>
        <end position="326"/>
    </location>
</feature>
<dbReference type="Gene3D" id="3.40.190.10">
    <property type="entry name" value="Periplasmic binding protein-like II"/>
    <property type="match status" value="2"/>
</dbReference>
<evidence type="ECO:0000256" key="2">
    <source>
        <dbReference type="ARBA" id="ARBA00010742"/>
    </source>
</evidence>
<evidence type="ECO:0000313" key="6">
    <source>
        <dbReference type="EMBL" id="TXG90475.1"/>
    </source>
</evidence>
<accession>A0A6P2CD37</accession>
<evidence type="ECO:0000256" key="3">
    <source>
        <dbReference type="ARBA" id="ARBA00022729"/>
    </source>
</evidence>
<evidence type="ECO:0000256" key="1">
    <source>
        <dbReference type="ARBA" id="ARBA00004418"/>
    </source>
</evidence>
<dbReference type="PANTHER" id="PTHR30024">
    <property type="entry name" value="ALIPHATIC SULFONATES-BINDING PROTEIN-RELATED"/>
    <property type="match status" value="1"/>
</dbReference>
<reference evidence="6 7" key="1">
    <citation type="submission" date="2018-07" db="EMBL/GenBank/DDBJ databases">
        <title>Genome sequence of Rhodococcus rhodnii ATCC 35071 from Rhodnius prolixus.</title>
        <authorList>
            <person name="Patel V."/>
            <person name="Vogel K.J."/>
        </authorList>
    </citation>
    <scope>NUCLEOTIDE SEQUENCE [LARGE SCALE GENOMIC DNA]</scope>
    <source>
        <strain evidence="6 7">ATCC 35071</strain>
    </source>
</reference>
<protein>
    <submittedName>
        <fullName evidence="6">ABC transporter substrate-binding protein</fullName>
    </submittedName>
</protein>
<evidence type="ECO:0000313" key="7">
    <source>
        <dbReference type="Proteomes" id="UP000471120"/>
    </source>
</evidence>
<proteinExistence type="inferred from homology"/>
<dbReference type="Pfam" id="PF09084">
    <property type="entry name" value="NMT1"/>
    <property type="match status" value="1"/>
</dbReference>
<dbReference type="PROSITE" id="PS51257">
    <property type="entry name" value="PROKAR_LIPOPROTEIN"/>
    <property type="match status" value="1"/>
</dbReference>
<evidence type="ECO:0000256" key="4">
    <source>
        <dbReference type="SAM" id="SignalP"/>
    </source>
</evidence>
<dbReference type="InterPro" id="IPR015168">
    <property type="entry name" value="SsuA/THI5"/>
</dbReference>
<dbReference type="AlphaFoldDB" id="A0A6P2CD37"/>
<dbReference type="EMBL" id="QRCM01000001">
    <property type="protein sequence ID" value="TXG90475.1"/>
    <property type="molecule type" value="Genomic_DNA"/>
</dbReference>
<dbReference type="PANTHER" id="PTHR30024:SF47">
    <property type="entry name" value="TAURINE-BINDING PERIPLASMIC PROTEIN"/>
    <property type="match status" value="1"/>
</dbReference>
<evidence type="ECO:0000259" key="5">
    <source>
        <dbReference type="Pfam" id="PF09084"/>
    </source>
</evidence>
<comment type="subcellular location">
    <subcellularLocation>
        <location evidence="1">Periplasm</location>
    </subcellularLocation>
</comment>
<sequence>MKSTLSRTLAVTTSALAVTLVAAACGNGGESGDGSSIRLGMNVDQAFDIAVTPKIAEEVGCFEAEGLDVSLVSFNGGSEAVQALSSGAVDVNSGNGFDVPSAVAKGLDIKAFSGIAQESSFVIIASPDGDVQSLEDLAGTSVGISRFGSTPDYVVRQASAAIGGADIEAVPLGGLAENQAALSRGDVDAFVWTVEVGTNLKEQGAGRVIASASDFIENDQHAALIATQSWLDGNPEAAESLASAYGCAIDWMQDPENRDRAVELTTGYLGLDPAVAERVYDLRTPALTPDGSIDAAGLETLSNALPELGLADTSPAVDDLYVSNEN</sequence>
<gene>
    <name evidence="6" type="ORF">DW322_09880</name>
</gene>
<dbReference type="SUPFAM" id="SSF53850">
    <property type="entry name" value="Periplasmic binding protein-like II"/>
    <property type="match status" value="1"/>
</dbReference>
<organism evidence="6 7">
    <name type="scientific">Rhodococcus rhodnii</name>
    <dbReference type="NCBI Taxonomy" id="38312"/>
    <lineage>
        <taxon>Bacteria</taxon>
        <taxon>Bacillati</taxon>
        <taxon>Actinomycetota</taxon>
        <taxon>Actinomycetes</taxon>
        <taxon>Mycobacteriales</taxon>
        <taxon>Nocardiaceae</taxon>
        <taxon>Rhodococcus</taxon>
    </lineage>
</organism>
<dbReference type="RefSeq" id="WP_010839349.1">
    <property type="nucleotide sequence ID" value="NZ_QRCM01000001.1"/>
</dbReference>
<keyword evidence="3 4" id="KW-0732">Signal</keyword>
<feature type="signal peptide" evidence="4">
    <location>
        <begin position="1"/>
        <end position="23"/>
    </location>
</feature>